<dbReference type="InterPro" id="IPR043548">
    <property type="entry name" value="PIKfyve"/>
</dbReference>
<dbReference type="Pfam" id="PF01504">
    <property type="entry name" value="PIP5K"/>
    <property type="match status" value="1"/>
</dbReference>
<dbReference type="GO" id="GO:0031901">
    <property type="term" value="C:early endosome membrane"/>
    <property type="evidence" value="ECO:0007669"/>
    <property type="project" value="UniProtKB-SubCell"/>
</dbReference>
<feature type="region of interest" description="Disordered" evidence="30">
    <location>
        <begin position="1747"/>
        <end position="1767"/>
    </location>
</feature>
<dbReference type="FunFam" id="3.30.810.10:FF:000001">
    <property type="entry name" value="1-phosphatidylinositol 3-phosphate 5-kinase FAB1"/>
    <property type="match status" value="1"/>
</dbReference>
<dbReference type="Gene3D" id="1.10.10.10">
    <property type="entry name" value="Winged helix-like DNA-binding domain superfamily/Winged helix DNA-binding domain"/>
    <property type="match status" value="1"/>
</dbReference>
<evidence type="ECO:0000256" key="11">
    <source>
        <dbReference type="ARBA" id="ARBA00022777"/>
    </source>
</evidence>
<comment type="caution">
    <text evidence="33">The sequence shown here is derived from an EMBL/GenBank/DDBJ whole genome shotgun (WGS) entry which is preliminary data.</text>
</comment>
<comment type="catalytic activity">
    <reaction evidence="19">
        <text>L-seryl-[protein] + ATP = O-phospho-L-seryl-[protein] + ADP + H(+)</text>
        <dbReference type="Rhea" id="RHEA:17989"/>
        <dbReference type="Rhea" id="RHEA-COMP:9863"/>
        <dbReference type="Rhea" id="RHEA-COMP:11604"/>
        <dbReference type="ChEBI" id="CHEBI:15378"/>
        <dbReference type="ChEBI" id="CHEBI:29999"/>
        <dbReference type="ChEBI" id="CHEBI:30616"/>
        <dbReference type="ChEBI" id="CHEBI:83421"/>
        <dbReference type="ChEBI" id="CHEBI:456216"/>
        <dbReference type="EC" id="2.7.11.1"/>
    </reaction>
    <physiologicalReaction direction="left-to-right" evidence="19">
        <dbReference type="Rhea" id="RHEA:17990"/>
    </physiologicalReaction>
</comment>
<dbReference type="GO" id="GO:0032438">
    <property type="term" value="P:melanosome organization"/>
    <property type="evidence" value="ECO:0007669"/>
    <property type="project" value="UniProtKB-ARBA"/>
</dbReference>
<dbReference type="FunFam" id="1.10.10.10:FF:000206">
    <property type="entry name" value="1-phosphatidylinositol 3-phosphate 5-kinase isoform X1"/>
    <property type="match status" value="1"/>
</dbReference>
<dbReference type="EC" id="2.7.1.150" evidence="3"/>
<dbReference type="FunFam" id="3.50.7.10:FF:000007">
    <property type="entry name" value="1-phosphatidylinositol 3-phosphate 5-kinase isoform X1"/>
    <property type="match status" value="1"/>
</dbReference>
<dbReference type="InterPro" id="IPR000306">
    <property type="entry name" value="Znf_FYVE"/>
</dbReference>
<dbReference type="GO" id="GO:0005524">
    <property type="term" value="F:ATP binding"/>
    <property type="evidence" value="ECO:0007669"/>
    <property type="project" value="UniProtKB-UniRule"/>
</dbReference>
<dbReference type="InterPro" id="IPR027409">
    <property type="entry name" value="GroEL-like_apical_dom_sf"/>
</dbReference>
<evidence type="ECO:0000256" key="8">
    <source>
        <dbReference type="ARBA" id="ARBA00022741"/>
    </source>
</evidence>
<feature type="region of interest" description="Disordered" evidence="30">
    <location>
        <begin position="1"/>
        <end position="42"/>
    </location>
</feature>
<dbReference type="InterPro" id="IPR027483">
    <property type="entry name" value="PInositol-4-P-4/5-kinase_C_sf"/>
</dbReference>
<dbReference type="CDD" id="cd15725">
    <property type="entry name" value="FYVE_PIKfyve_Fab1"/>
    <property type="match status" value="1"/>
</dbReference>
<dbReference type="CDD" id="cd17300">
    <property type="entry name" value="PIPKc_PIKfyve"/>
    <property type="match status" value="1"/>
</dbReference>
<dbReference type="Gene3D" id="3.30.800.10">
    <property type="entry name" value="Phosphatidylinositol Phosphate Kinase II Beta"/>
    <property type="match status" value="1"/>
</dbReference>
<dbReference type="GO" id="GO:0004674">
    <property type="term" value="F:protein serine/threonine kinase activity"/>
    <property type="evidence" value="ECO:0007669"/>
    <property type="project" value="UniProtKB-EC"/>
</dbReference>
<dbReference type="GO" id="GO:0008104">
    <property type="term" value="P:intracellular protein localization"/>
    <property type="evidence" value="ECO:0007669"/>
    <property type="project" value="UniProtKB-ARBA"/>
</dbReference>
<keyword evidence="10 28" id="KW-0863">Zinc-finger</keyword>
<dbReference type="GO" id="GO:0000139">
    <property type="term" value="C:Golgi membrane"/>
    <property type="evidence" value="ECO:0007669"/>
    <property type="project" value="UniProtKB-ARBA"/>
</dbReference>
<evidence type="ECO:0000256" key="24">
    <source>
        <dbReference type="ARBA" id="ARBA00076918"/>
    </source>
</evidence>
<feature type="domain" description="PIPK" evidence="32">
    <location>
        <begin position="1723"/>
        <end position="2049"/>
    </location>
</feature>
<organism evidence="33 34">
    <name type="scientific">Pachyramphus minor</name>
    <dbReference type="NCBI Taxonomy" id="369605"/>
    <lineage>
        <taxon>Eukaryota</taxon>
        <taxon>Metazoa</taxon>
        <taxon>Chordata</taxon>
        <taxon>Craniata</taxon>
        <taxon>Vertebrata</taxon>
        <taxon>Euteleostomi</taxon>
        <taxon>Archelosauria</taxon>
        <taxon>Archosauria</taxon>
        <taxon>Dinosauria</taxon>
        <taxon>Saurischia</taxon>
        <taxon>Theropoda</taxon>
        <taxon>Coelurosauria</taxon>
        <taxon>Aves</taxon>
        <taxon>Neognathae</taxon>
        <taxon>Neoaves</taxon>
        <taxon>Telluraves</taxon>
        <taxon>Australaves</taxon>
        <taxon>Passeriformes</taxon>
        <taxon>Tyrannidae</taxon>
        <taxon>Pachyramphus</taxon>
    </lineage>
</organism>
<evidence type="ECO:0000256" key="28">
    <source>
        <dbReference type="PROSITE-ProRule" id="PRU00091"/>
    </source>
</evidence>
<dbReference type="SUPFAM" id="SSF46785">
    <property type="entry name" value="Winged helix' DNA-binding domain"/>
    <property type="match status" value="1"/>
</dbReference>
<dbReference type="GO" id="GO:0030593">
    <property type="term" value="P:neutrophil chemotaxis"/>
    <property type="evidence" value="ECO:0007669"/>
    <property type="project" value="UniProtKB-ARBA"/>
</dbReference>
<comment type="subunit">
    <text evidence="22">Component of the PI(3,5)P2 regulatory complex/PAS complex, at least composed of PIKFYVE, FIG4 and VAC14. VAC14 nucleates the assembly of the complex and serves as a scaffold by pentamerizing into a star-shaped structure, which can bind a single copy each of PIKFYVE and FIG4 and coordinates their activities. Interacts (via chaperonin-like domain) with RABEPK; the interaction recruits RABEPK to the endosomal membrane. Interacts with SPAG9. Interacts with EGFR.</text>
</comment>
<dbReference type="EC" id="2.7.11.1" evidence="4"/>
<keyword evidence="7" id="KW-0479">Metal-binding</keyword>
<dbReference type="GO" id="GO:0090385">
    <property type="term" value="P:phagosome-lysosome fusion"/>
    <property type="evidence" value="ECO:0007669"/>
    <property type="project" value="TreeGrafter"/>
</dbReference>
<evidence type="ECO:0000256" key="12">
    <source>
        <dbReference type="ARBA" id="ARBA00022833"/>
    </source>
</evidence>
<keyword evidence="11 29" id="KW-0418">Kinase</keyword>
<dbReference type="GO" id="GO:0016308">
    <property type="term" value="F:1-phosphatidylinositol-4-phosphate 5-kinase activity"/>
    <property type="evidence" value="ECO:0007669"/>
    <property type="project" value="UniProtKB-ARBA"/>
</dbReference>
<gene>
    <name evidence="33" type="primary">Pikfyve</name>
    <name evidence="33" type="ORF">PACMIN_R05381</name>
</gene>
<comment type="subcellular location">
    <subcellularLocation>
        <location evidence="18">Cytoplasmic vesicle</location>
        <location evidence="18">Phagosome membrane</location>
        <topology evidence="18">Peripheral membrane protein</topology>
    </subcellularLocation>
    <subcellularLocation>
        <location evidence="1">Early endosome membrane</location>
        <topology evidence="1">Peripheral membrane protein</topology>
    </subcellularLocation>
    <subcellularLocation>
        <location evidence="2">Late endosome membrane</location>
        <topology evidence="2">Peripheral membrane protein</topology>
    </subcellularLocation>
</comment>
<dbReference type="InterPro" id="IPR013083">
    <property type="entry name" value="Znf_RING/FYVE/PHD"/>
</dbReference>
<evidence type="ECO:0000256" key="3">
    <source>
        <dbReference type="ARBA" id="ARBA00012009"/>
    </source>
</evidence>
<evidence type="ECO:0000313" key="33">
    <source>
        <dbReference type="EMBL" id="NWS19287.1"/>
    </source>
</evidence>
<feature type="region of interest" description="Disordered" evidence="30">
    <location>
        <begin position="433"/>
        <end position="460"/>
    </location>
</feature>
<proteinExistence type="predicted"/>
<dbReference type="Pfam" id="PF01363">
    <property type="entry name" value="FYVE"/>
    <property type="match status" value="1"/>
</dbReference>
<feature type="compositionally biased region" description="Basic and acidic residues" evidence="30">
    <location>
        <begin position="1"/>
        <end position="10"/>
    </location>
</feature>
<evidence type="ECO:0000256" key="20">
    <source>
        <dbReference type="ARBA" id="ARBA00050945"/>
    </source>
</evidence>
<feature type="compositionally biased region" description="Polar residues" evidence="30">
    <location>
        <begin position="433"/>
        <end position="450"/>
    </location>
</feature>
<dbReference type="PROSITE" id="PS50178">
    <property type="entry name" value="ZF_FYVE"/>
    <property type="match status" value="1"/>
</dbReference>
<feature type="compositionally biased region" description="Polar residues" evidence="30">
    <location>
        <begin position="1659"/>
        <end position="1670"/>
    </location>
</feature>
<dbReference type="GO" id="GO:0046488">
    <property type="term" value="P:phosphatidylinositol metabolic process"/>
    <property type="evidence" value="ECO:0007669"/>
    <property type="project" value="UniProtKB-UniRule"/>
</dbReference>
<evidence type="ECO:0000256" key="30">
    <source>
        <dbReference type="SAM" id="MobiDB-lite"/>
    </source>
</evidence>
<feature type="region of interest" description="Disordered" evidence="30">
    <location>
        <begin position="475"/>
        <end position="495"/>
    </location>
</feature>
<dbReference type="GO" id="GO:0008270">
    <property type="term" value="F:zinc ion binding"/>
    <property type="evidence" value="ECO:0007669"/>
    <property type="project" value="UniProtKB-KW"/>
</dbReference>
<evidence type="ECO:0000256" key="19">
    <source>
        <dbReference type="ARBA" id="ARBA00048977"/>
    </source>
</evidence>
<keyword evidence="8 29" id="KW-0547">Nucleotide-binding</keyword>
<evidence type="ECO:0000256" key="10">
    <source>
        <dbReference type="ARBA" id="ARBA00022771"/>
    </source>
</evidence>
<evidence type="ECO:0000256" key="18">
    <source>
        <dbReference type="ARBA" id="ARBA00046301"/>
    </source>
</evidence>
<feature type="compositionally biased region" description="Polar residues" evidence="30">
    <location>
        <begin position="1556"/>
        <end position="1570"/>
    </location>
</feature>
<evidence type="ECO:0000259" key="32">
    <source>
        <dbReference type="PROSITE" id="PS51455"/>
    </source>
</evidence>
<evidence type="ECO:0000256" key="26">
    <source>
        <dbReference type="ARBA" id="ARBA00077675"/>
    </source>
</evidence>
<evidence type="ECO:0000256" key="25">
    <source>
        <dbReference type="ARBA" id="ARBA00077223"/>
    </source>
</evidence>
<dbReference type="GO" id="GO:0030670">
    <property type="term" value="C:phagocytic vesicle membrane"/>
    <property type="evidence" value="ECO:0007669"/>
    <property type="project" value="UniProtKB-SubCell"/>
</dbReference>
<feature type="region of interest" description="Disordered" evidence="30">
    <location>
        <begin position="1501"/>
        <end position="1585"/>
    </location>
</feature>
<dbReference type="Gene3D" id="3.30.810.10">
    <property type="entry name" value="2-Layer Sandwich"/>
    <property type="match status" value="1"/>
</dbReference>
<dbReference type="SUPFAM" id="SSF56104">
    <property type="entry name" value="SAICAR synthase-like"/>
    <property type="match status" value="1"/>
</dbReference>
<feature type="compositionally biased region" description="Basic and acidic residues" evidence="30">
    <location>
        <begin position="451"/>
        <end position="460"/>
    </location>
</feature>
<dbReference type="Gene3D" id="3.30.40.10">
    <property type="entry name" value="Zinc/RING finger domain, C3HC4 (zinc finger)"/>
    <property type="match status" value="1"/>
</dbReference>
<keyword evidence="6 29" id="KW-0808">Transferase</keyword>
<reference evidence="33 34" key="1">
    <citation type="submission" date="2019-09" db="EMBL/GenBank/DDBJ databases">
        <title>Bird 10,000 Genomes (B10K) Project - Family phase.</title>
        <authorList>
            <person name="Zhang G."/>
        </authorList>
    </citation>
    <scope>NUCLEOTIDE SEQUENCE [LARGE SCALE GENOMIC DNA]</scope>
    <source>
        <strain evidence="33">B10K-DU-001-72</strain>
        <tissue evidence="33">Muscle</tissue>
    </source>
</reference>
<accession>A0A7K5DFT3</accession>
<evidence type="ECO:0000256" key="14">
    <source>
        <dbReference type="ARBA" id="ARBA00022990"/>
    </source>
</evidence>
<dbReference type="CDD" id="cd03334">
    <property type="entry name" value="Fab1_TCP"/>
    <property type="match status" value="1"/>
</dbReference>
<comment type="catalytic activity">
    <reaction evidence="20">
        <text>a 1,2-diacyl-sn-glycero-3-phospho-(1D-myo-inositol) + ATP = a 1,2-diacyl-sn-glycero-3-phospho-(1D-myo-inositol-5-phosphate) + ADP + H(+)</text>
        <dbReference type="Rhea" id="RHEA:44680"/>
        <dbReference type="ChEBI" id="CHEBI:15378"/>
        <dbReference type="ChEBI" id="CHEBI:30616"/>
        <dbReference type="ChEBI" id="CHEBI:57795"/>
        <dbReference type="ChEBI" id="CHEBI:57880"/>
        <dbReference type="ChEBI" id="CHEBI:456216"/>
    </reaction>
    <physiologicalReaction direction="left-to-right" evidence="20">
        <dbReference type="Rhea" id="RHEA:44681"/>
    </physiologicalReaction>
</comment>
<dbReference type="GO" id="GO:0000285">
    <property type="term" value="F:1-phosphatidylinositol-3-phosphate 5-kinase activity"/>
    <property type="evidence" value="ECO:0007669"/>
    <property type="project" value="UniProtKB-EC"/>
</dbReference>
<feature type="compositionally biased region" description="Polar residues" evidence="30">
    <location>
        <begin position="1502"/>
        <end position="1517"/>
    </location>
</feature>
<dbReference type="InterPro" id="IPR017455">
    <property type="entry name" value="Znf_FYVE-rel"/>
</dbReference>
<evidence type="ECO:0000256" key="4">
    <source>
        <dbReference type="ARBA" id="ARBA00012513"/>
    </source>
</evidence>
<evidence type="ECO:0000256" key="2">
    <source>
        <dbReference type="ARBA" id="ARBA00004633"/>
    </source>
</evidence>
<evidence type="ECO:0000256" key="9">
    <source>
        <dbReference type="ARBA" id="ARBA00022753"/>
    </source>
</evidence>
<keyword evidence="14" id="KW-0007">Acetylation</keyword>
<keyword evidence="15" id="KW-0443">Lipid metabolism</keyword>
<dbReference type="FunFam" id="3.30.800.10:FF:000004">
    <property type="entry name" value="1-phosphatidylinositol 3-phosphate 5-kinase isoform X1"/>
    <property type="match status" value="1"/>
</dbReference>
<dbReference type="SUPFAM" id="SSF52029">
    <property type="entry name" value="GroEL apical domain-like"/>
    <property type="match status" value="1"/>
</dbReference>
<evidence type="ECO:0000256" key="21">
    <source>
        <dbReference type="ARBA" id="ARBA00052820"/>
    </source>
</evidence>
<evidence type="ECO:0000256" key="17">
    <source>
        <dbReference type="ARBA" id="ARBA00023329"/>
    </source>
</evidence>
<keyword evidence="13 29" id="KW-0067">ATP-binding</keyword>
<evidence type="ECO:0000259" key="31">
    <source>
        <dbReference type="PROSITE" id="PS50178"/>
    </source>
</evidence>
<feature type="region of interest" description="Disordered" evidence="30">
    <location>
        <begin position="60"/>
        <end position="123"/>
    </location>
</feature>
<evidence type="ECO:0000256" key="22">
    <source>
        <dbReference type="ARBA" id="ARBA00065580"/>
    </source>
</evidence>
<evidence type="ECO:0000256" key="7">
    <source>
        <dbReference type="ARBA" id="ARBA00022723"/>
    </source>
</evidence>
<feature type="region of interest" description="Disordered" evidence="30">
    <location>
        <begin position="1659"/>
        <end position="1730"/>
    </location>
</feature>
<dbReference type="InterPro" id="IPR002498">
    <property type="entry name" value="PInositol-4-P-4/5-kinase_core"/>
</dbReference>
<dbReference type="GO" id="GO:0031902">
    <property type="term" value="C:late endosome membrane"/>
    <property type="evidence" value="ECO:0007669"/>
    <property type="project" value="UniProtKB-SubCell"/>
</dbReference>
<dbReference type="SMART" id="SM00064">
    <property type="entry name" value="FYVE"/>
    <property type="match status" value="1"/>
</dbReference>
<protein>
    <recommendedName>
        <fullName evidence="23">1-phosphatidylinositol 3-phosphate 5-kinase</fullName>
        <ecNumber evidence="3">2.7.1.150</ecNumber>
        <ecNumber evidence="4">2.7.11.1</ecNumber>
    </recommendedName>
    <alternativeName>
        <fullName evidence="26">FYVE finger-containing phosphoinositide kinase</fullName>
    </alternativeName>
    <alternativeName>
        <fullName evidence="27">PIKfyve</fullName>
    </alternativeName>
    <alternativeName>
        <fullName evidence="25">Phosphatidylinositol 3-phosphate 5-kinase type III</fullName>
    </alternativeName>
    <alternativeName>
        <fullName evidence="24">Serine-protein kinase PIKFYVE</fullName>
    </alternativeName>
</protein>
<feature type="compositionally biased region" description="Low complexity" evidence="30">
    <location>
        <begin position="1671"/>
        <end position="1682"/>
    </location>
</feature>
<feature type="domain" description="FYVE-type" evidence="31">
    <location>
        <begin position="158"/>
        <end position="218"/>
    </location>
</feature>
<dbReference type="PANTHER" id="PTHR46715">
    <property type="entry name" value="1-PHOSPHATIDYLINOSITOL 3-PHOSPHATE 5-KINASE"/>
    <property type="match status" value="1"/>
</dbReference>
<keyword evidence="12" id="KW-0862">Zinc</keyword>
<comment type="catalytic activity">
    <reaction evidence="21">
        <text>a 1,2-diacyl-sn-glycero-3-phospho-(1D-myo-inositol-3-phosphate) + ATP = a 1,2-diacyl-sn-glycero-3-phospho-(1D-myo-inositol-3,5-bisphosphate) + ADP + H(+)</text>
        <dbReference type="Rhea" id="RHEA:13609"/>
        <dbReference type="ChEBI" id="CHEBI:15378"/>
        <dbReference type="ChEBI" id="CHEBI:30616"/>
        <dbReference type="ChEBI" id="CHEBI:57923"/>
        <dbReference type="ChEBI" id="CHEBI:58088"/>
        <dbReference type="ChEBI" id="CHEBI:456216"/>
        <dbReference type="EC" id="2.7.1.150"/>
    </reaction>
    <physiologicalReaction direction="left-to-right" evidence="21">
        <dbReference type="Rhea" id="RHEA:13610"/>
    </physiologicalReaction>
</comment>
<dbReference type="GO" id="GO:1903426">
    <property type="term" value="P:regulation of reactive oxygen species biosynthetic process"/>
    <property type="evidence" value="ECO:0007669"/>
    <property type="project" value="UniProtKB-ARBA"/>
</dbReference>
<name>A0A7K5DFT3_9TYRA</name>
<keyword evidence="17" id="KW-0968">Cytoplasmic vesicle</keyword>
<dbReference type="GO" id="GO:0052810">
    <property type="term" value="F:1-phosphatidylinositol-5-kinase activity"/>
    <property type="evidence" value="ECO:0007669"/>
    <property type="project" value="UniProtKB-ARBA"/>
</dbReference>
<dbReference type="InterPro" id="IPR002423">
    <property type="entry name" value="Cpn60/GroEL/TCP-1"/>
</dbReference>
<feature type="non-terminal residue" evidence="33">
    <location>
        <position position="1"/>
    </location>
</feature>
<evidence type="ECO:0000256" key="16">
    <source>
        <dbReference type="ARBA" id="ARBA00023136"/>
    </source>
</evidence>
<evidence type="ECO:0000256" key="29">
    <source>
        <dbReference type="PROSITE-ProRule" id="PRU00781"/>
    </source>
</evidence>
<evidence type="ECO:0000256" key="1">
    <source>
        <dbReference type="ARBA" id="ARBA00004220"/>
    </source>
</evidence>
<dbReference type="InterPro" id="IPR036390">
    <property type="entry name" value="WH_DNA-bd_sf"/>
</dbReference>
<evidence type="ECO:0000256" key="6">
    <source>
        <dbReference type="ARBA" id="ARBA00022679"/>
    </source>
</evidence>
<dbReference type="Pfam" id="PF00118">
    <property type="entry name" value="Cpn60_TCP1"/>
    <property type="match status" value="1"/>
</dbReference>
<dbReference type="SUPFAM" id="SSF57903">
    <property type="entry name" value="FYVE/PHD zinc finger"/>
    <property type="match status" value="1"/>
</dbReference>
<keyword evidence="16" id="KW-0472">Membrane</keyword>
<dbReference type="InterPro" id="IPR044769">
    <property type="entry name" value="PIKfyve_PIPKc"/>
</dbReference>
<dbReference type="EMBL" id="VYXB01007523">
    <property type="protein sequence ID" value="NWS19287.1"/>
    <property type="molecule type" value="Genomic_DNA"/>
</dbReference>
<evidence type="ECO:0000256" key="5">
    <source>
        <dbReference type="ARBA" id="ARBA00022553"/>
    </source>
</evidence>
<feature type="compositionally biased region" description="Polar residues" evidence="30">
    <location>
        <begin position="479"/>
        <end position="495"/>
    </location>
</feature>
<dbReference type="FunFam" id="3.30.40.10:FF:000057">
    <property type="entry name" value="1-phosphatidylinositol 3-phosphate 5-kinase isoform X1"/>
    <property type="match status" value="1"/>
</dbReference>
<keyword evidence="9" id="KW-0967">Endosome</keyword>
<keyword evidence="34" id="KW-1185">Reference proteome</keyword>
<evidence type="ECO:0000256" key="27">
    <source>
        <dbReference type="ARBA" id="ARBA00081348"/>
    </source>
</evidence>
<sequence length="2063" mass="232697">EMAADDKRSPTLDSTGDLPHSPSSPSHLTHFKPLTPDQDEPAFKSAYSSFVNLFRFSKERAEAGQSDPQALSGGWSSPQHPTRAQSLRSPYKKQLTGELQRRSSATLDNRRKVEPPLGGHDPRTAVQLRSLSTVLKRLKEIMEGKSQDSDLKQYWMPDSQCKECYDCSEKFTTFRRRHHCRLCGQIFCSRCCNQEIPGKFMGYTGDLRACTYCRKIALSYAHSTDSNSIGEDLNALSDSACSVSVLDPGEPRTPVGSRKASRNIFLEEDLTWQSLIHPDSATTTLSARLGSVQEDAGKSPARNRSASITNLSLDRSGSPMVPAYETSVSPQASRTHMKAETSEDERKILLVSFRLLFALLCEGNEVCLPSCACTINHVCLELDLENHFSSCTSRVQAIAIGQALVDGRWLECVSHHDQLFRDEYALYRPLQSTEFSETPSPDSDSVNSVEGHSEPSWFKDIKFDDSDTEQIADEGEDNLANSASPSKRTSVSSFQSTMDSDSAASISLNVELDNVNFHIKKHSKYPHVPPHPADQKEYLNPENGGQQMFSISDAFIKESLFNRRVEEKSKELFFTPLGWHHSNLDLLREENGEKQAMERLLSANHNHMMALLQQLLYNESLSLSWRDIIVPVVCQVVQTVRPDVKNRDDDMDIRQFVHIKKIPGGKKFDSMVVNGFVCTKNVAHKKMNSCLKNPKILLLKCSIEYLYREETKFTCIEPIVLQEREFLKNYVQRIVDVRPNLVLVEKTVSRIAQDMLLEHGITLVINVKPQVLDRVSRMTQGDLVMSMDQLLTKPRLGTCHKFYMQVFQLPNDQTKPLMFFEGCPQHLGCTIKLCGAAEYELARVKEILIFMVCVAYHSQLEISFLMDEFAMPPTLTKNTSFHSLIEEPGDENEQQNLFNGEDFSTAVKDIELSSEKLPVISESVSSDEVSLLEPRGLFERGDQENNQLETVSSKQQEHHKVESPFAVFNSVPLAIPETSLLPLHGMDQNLITLDSQALEPLQQTDDLQESKSQMRVFRDPLQDDTGLYVAEEVTSSEDRLKTYSAAFKQELKDVILCISPVLTFREPFLLTEKGMRCPAREYFPEQVYWSPLLNKEYKELESRRKRQLLRDLSGLQGRNGSIQAKAIQILPSHELVNTRIAEHLRDSQSLARMLADYRARGGRILQKSTDPFTQTKDVSSVLTGKTGCRIEEEEKGLAQSESSWSHKVDCLSPVNHQRLCVLFSSSSAQSSNAPSACVSPWIVTMEFYGKNDLTLGIFLERYCFRPSYQCPSMFCETPMVHHIRRFVHGQGCVQIVLKELDSPVPGYQHTILTYSWCRLCKQVTPVVPLSNDSWSMSFAKYLELRFYGYQYTRRANAEPCGHSIHHDYHQYFSYNQMVASFSYSPIRLLEVCVPLPKIYIKRQAPLKVNILQDLKDFSQNILCRKAVVLFFVFSNGNLKHVQTSLVENVEDAASRHSLTLCIPVDRVSQVYLAVDDRLASLKTDTFSKTREEKMEDLFAQKEISSMDASPRNASPALQNGEKEDRFLTTLSSQSSTGSSHLQLPTSPEVVSEHTAGASTLSEQDTTSSSEDVFDGHSLGSTDSQVKEKSTMKAILANFLPGNNYNPIPFPFDPDKHYLMYEHERVPIAVCEKEPSSIIAFALSCKEYRNALDELSKASLKNSSEEVLQPNSMSDSKPKSSSPVRLPEANTGPSNRSAEPEQPKKTSGVLSFFRGTGGKSPDLSSQKKETLRGADSAYYQVGQMGKEGAENQGAETQDDGDGGDGQKKQLVNPHVELQFSDANAKFYCRIYYAGEFHKMREVILGSSEEDFIRSLSHSMPWQARGGKSGAAFYVTEDDRFILKQMPRLEVQSFLDFAPHYFTYITNAVQQKKPTALAKILGVYRIGYKNSQNNTEKKLDLLVMENLFYGRKMAQVFDLKGSLRNRNVKTETGKETCDVVLLDENLLKMVRDNPLYIRSHCKAVLRASIHSDSQFLSSHLIIDYSLLVGRDDTNNELVVGIIDYIRTFTWDKKLEMVVKSTGILGGQGKMPTVVSPELYRTRFCEAMDKYFLMVPDHWTGLGLNC</sequence>
<feature type="compositionally biased region" description="Polar residues" evidence="30">
    <location>
        <begin position="66"/>
        <end position="88"/>
    </location>
</feature>
<dbReference type="InterPro" id="IPR011011">
    <property type="entry name" value="Znf_FYVE_PHD"/>
</dbReference>
<keyword evidence="5" id="KW-0597">Phosphoprotein</keyword>
<feature type="compositionally biased region" description="Low complexity" evidence="30">
    <location>
        <begin position="1527"/>
        <end position="1543"/>
    </location>
</feature>
<dbReference type="SMART" id="SM00330">
    <property type="entry name" value="PIPKc"/>
    <property type="match status" value="1"/>
</dbReference>
<evidence type="ECO:0000256" key="15">
    <source>
        <dbReference type="ARBA" id="ARBA00023098"/>
    </source>
</evidence>
<dbReference type="InterPro" id="IPR027484">
    <property type="entry name" value="PInositol-4-P-5-kinase_N"/>
</dbReference>
<dbReference type="InterPro" id="IPR036388">
    <property type="entry name" value="WH-like_DNA-bd_sf"/>
</dbReference>
<dbReference type="PROSITE" id="PS51455">
    <property type="entry name" value="PIPK"/>
    <property type="match status" value="1"/>
</dbReference>
<evidence type="ECO:0000256" key="13">
    <source>
        <dbReference type="ARBA" id="ARBA00022840"/>
    </source>
</evidence>
<evidence type="ECO:0000256" key="23">
    <source>
        <dbReference type="ARBA" id="ARBA00071350"/>
    </source>
</evidence>
<feature type="region of interest" description="Disordered" evidence="30">
    <location>
        <begin position="315"/>
        <end position="340"/>
    </location>
</feature>
<dbReference type="Proteomes" id="UP000525089">
    <property type="component" value="Unassembled WGS sequence"/>
</dbReference>
<dbReference type="PANTHER" id="PTHR46715:SF1">
    <property type="entry name" value="1-PHOSPHATIDYLINOSITOL 3-PHOSPHATE 5-KINASE"/>
    <property type="match status" value="1"/>
</dbReference>
<evidence type="ECO:0000313" key="34">
    <source>
        <dbReference type="Proteomes" id="UP000525089"/>
    </source>
</evidence>
<feature type="non-terminal residue" evidence="33">
    <location>
        <position position="2063"/>
    </location>
</feature>
<dbReference type="Gene3D" id="3.50.7.10">
    <property type="entry name" value="GroEL"/>
    <property type="match status" value="1"/>
</dbReference>